<comment type="similarity">
    <text evidence="1">Belongs to the pseudouridine synthase RluA family.</text>
</comment>
<dbReference type="GO" id="GO:0003723">
    <property type="term" value="F:RNA binding"/>
    <property type="evidence" value="ECO:0007669"/>
    <property type="project" value="InterPro"/>
</dbReference>
<protein>
    <submittedName>
        <fullName evidence="4">Ribosomal large subunit pseudouridine synthase C</fullName>
        <ecNumber evidence="4">5.4.99.24</ecNumber>
    </submittedName>
</protein>
<evidence type="ECO:0000313" key="4">
    <source>
        <dbReference type="EMBL" id="QGZ95041.1"/>
    </source>
</evidence>
<proteinExistence type="inferred from homology"/>
<evidence type="ECO:0000259" key="3">
    <source>
        <dbReference type="Pfam" id="PF00849"/>
    </source>
</evidence>
<dbReference type="PROSITE" id="PS01129">
    <property type="entry name" value="PSI_RLU"/>
    <property type="match status" value="1"/>
</dbReference>
<dbReference type="GO" id="GO:0160141">
    <property type="term" value="F:23S rRNA pseudouridine(955/2504/2580) synthase activity"/>
    <property type="evidence" value="ECO:0007669"/>
    <property type="project" value="UniProtKB-EC"/>
</dbReference>
<dbReference type="EC" id="5.4.99.24" evidence="4"/>
<dbReference type="AlphaFoldDB" id="A0A6I6MLZ4"/>
<dbReference type="CDD" id="cd02869">
    <property type="entry name" value="PseudoU_synth_RluA_like"/>
    <property type="match status" value="1"/>
</dbReference>
<evidence type="ECO:0000256" key="2">
    <source>
        <dbReference type="ARBA" id="ARBA00023235"/>
    </source>
</evidence>
<organism evidence="4 5">
    <name type="scientific">Terricaulis silvestris</name>
    <dbReference type="NCBI Taxonomy" id="2686094"/>
    <lineage>
        <taxon>Bacteria</taxon>
        <taxon>Pseudomonadati</taxon>
        <taxon>Pseudomonadota</taxon>
        <taxon>Alphaproteobacteria</taxon>
        <taxon>Caulobacterales</taxon>
        <taxon>Caulobacteraceae</taxon>
        <taxon>Terricaulis</taxon>
    </lineage>
</organism>
<dbReference type="InterPro" id="IPR020103">
    <property type="entry name" value="PsdUridine_synth_cat_dom_sf"/>
</dbReference>
<keyword evidence="2 4" id="KW-0413">Isomerase</keyword>
<dbReference type="InterPro" id="IPR050188">
    <property type="entry name" value="RluA_PseudoU_synthase"/>
</dbReference>
<gene>
    <name evidence="4" type="primary">rluC_1</name>
    <name evidence="4" type="ORF">DSM104635_01881</name>
</gene>
<dbReference type="SUPFAM" id="SSF55120">
    <property type="entry name" value="Pseudouridine synthase"/>
    <property type="match status" value="1"/>
</dbReference>
<name>A0A6I6MLZ4_9CAUL</name>
<dbReference type="Gene3D" id="3.30.2350.10">
    <property type="entry name" value="Pseudouridine synthase"/>
    <property type="match status" value="1"/>
</dbReference>
<evidence type="ECO:0000313" key="5">
    <source>
        <dbReference type="Proteomes" id="UP000431269"/>
    </source>
</evidence>
<keyword evidence="5" id="KW-1185">Reference proteome</keyword>
<dbReference type="InterPro" id="IPR006145">
    <property type="entry name" value="PsdUridine_synth_RsuA/RluA"/>
</dbReference>
<reference evidence="5" key="1">
    <citation type="submission" date="2019-12" db="EMBL/GenBank/DDBJ databases">
        <title>Complete genome of Terracaulis silvestris 0127_4.</title>
        <authorList>
            <person name="Vieira S."/>
            <person name="Riedel T."/>
            <person name="Sproer C."/>
            <person name="Pascual J."/>
            <person name="Boedeker C."/>
            <person name="Overmann J."/>
        </authorList>
    </citation>
    <scope>NUCLEOTIDE SEQUENCE [LARGE SCALE GENOMIC DNA]</scope>
    <source>
        <strain evidence="5">0127_4</strain>
    </source>
</reference>
<dbReference type="PANTHER" id="PTHR21600">
    <property type="entry name" value="MITOCHONDRIAL RNA PSEUDOURIDINE SYNTHASE"/>
    <property type="match status" value="1"/>
</dbReference>
<dbReference type="InterPro" id="IPR006224">
    <property type="entry name" value="PsdUridine_synth_RluA-like_CS"/>
</dbReference>
<evidence type="ECO:0000256" key="1">
    <source>
        <dbReference type="ARBA" id="ARBA00010876"/>
    </source>
</evidence>
<dbReference type="Proteomes" id="UP000431269">
    <property type="component" value="Chromosome"/>
</dbReference>
<dbReference type="KEGG" id="tsv:DSM104635_01881"/>
<accession>A0A6I6MLZ4</accession>
<dbReference type="EMBL" id="CP047045">
    <property type="protein sequence ID" value="QGZ95041.1"/>
    <property type="molecule type" value="Genomic_DNA"/>
</dbReference>
<dbReference type="GO" id="GO:0000455">
    <property type="term" value="P:enzyme-directed rRNA pseudouridine synthesis"/>
    <property type="evidence" value="ECO:0007669"/>
    <property type="project" value="TreeGrafter"/>
</dbReference>
<dbReference type="Pfam" id="PF00849">
    <property type="entry name" value="PseudoU_synth_2"/>
    <property type="match status" value="1"/>
</dbReference>
<sequence>MLVFNKPAGLAVQGGSGVTQSLETLLTQFAKSNGKTPRLVHRLDRETSGVIVAARTKPATAFLSEAFANRDAHKTYLAIVCGGAPEPRDGEIALALKKANRRGLDIMEIAATGQAALTRYRTLTATPAAALLELTPETGRMHQLRAHLAAIGHPIAGDGKYGGLFSVAGVEIPSLTLHAAALDIPHPAGGRKSFTAPPPPAFLQAQQSLGLETAVAPET</sequence>
<feature type="domain" description="Pseudouridine synthase RsuA/RluA-like" evidence="3">
    <location>
        <begin position="2"/>
        <end position="150"/>
    </location>
</feature>
<dbReference type="PANTHER" id="PTHR21600:SF44">
    <property type="entry name" value="RIBOSOMAL LARGE SUBUNIT PSEUDOURIDINE SYNTHASE D"/>
    <property type="match status" value="1"/>
</dbReference>